<dbReference type="HOGENOM" id="CLU_155111_1_1_5"/>
<protein>
    <submittedName>
        <fullName evidence="1">Plasmid maintenance system killer protein</fullName>
    </submittedName>
</protein>
<dbReference type="RefSeq" id="WP_039572589.1">
    <property type="nucleotide sequence ID" value="NZ_CP009122.1"/>
</dbReference>
<dbReference type="EMBL" id="CP009122">
    <property type="protein sequence ID" value="AJA08030.1"/>
    <property type="molecule type" value="Genomic_DNA"/>
</dbReference>
<proteinExistence type="predicted"/>
<accession>A0A0A7PDD3</accession>
<dbReference type="InterPro" id="IPR035093">
    <property type="entry name" value="RelE/ParE_toxin_dom_sf"/>
</dbReference>
<dbReference type="OrthoDB" id="9801102at2"/>
<dbReference type="Proteomes" id="UP000030907">
    <property type="component" value="Chromosome"/>
</dbReference>
<evidence type="ECO:0000313" key="1">
    <source>
        <dbReference type="EMBL" id="AJA08030.1"/>
    </source>
</evidence>
<gene>
    <name evidence="1" type="ORF">SKP52_05520</name>
</gene>
<dbReference type="InterPro" id="IPR007711">
    <property type="entry name" value="HigB-1"/>
</dbReference>
<organism evidence="1 2">
    <name type="scientific">Sphingopyxis fribergensis</name>
    <dbReference type="NCBI Taxonomy" id="1515612"/>
    <lineage>
        <taxon>Bacteria</taxon>
        <taxon>Pseudomonadati</taxon>
        <taxon>Pseudomonadota</taxon>
        <taxon>Alphaproteobacteria</taxon>
        <taxon>Sphingomonadales</taxon>
        <taxon>Sphingomonadaceae</taxon>
        <taxon>Sphingopyxis</taxon>
    </lineage>
</organism>
<evidence type="ECO:0000313" key="2">
    <source>
        <dbReference type="Proteomes" id="UP000030907"/>
    </source>
</evidence>
<dbReference type="AlphaFoldDB" id="A0A0A7PDD3"/>
<dbReference type="STRING" id="1515612.SKP52_05520"/>
<name>A0A0A7PDD3_9SPHN</name>
<dbReference type="Pfam" id="PF05015">
    <property type="entry name" value="HigB-like_toxin"/>
    <property type="match status" value="1"/>
</dbReference>
<sequence length="93" mass="11123">MIRSFTDPETEKIWNGERSRKLPSDIQNRALDKLKLLNRARTLDDLRNPPSNRLHALERDRAGQHSISINMKWRICFVWKDEHAEQVEITDYH</sequence>
<dbReference type="SUPFAM" id="SSF143011">
    <property type="entry name" value="RelE-like"/>
    <property type="match status" value="1"/>
</dbReference>
<dbReference type="PANTHER" id="PTHR40266">
    <property type="entry name" value="TOXIN HIGB-1"/>
    <property type="match status" value="1"/>
</dbReference>
<keyword evidence="2" id="KW-1185">Reference proteome</keyword>
<dbReference type="Gene3D" id="3.30.2310.20">
    <property type="entry name" value="RelE-like"/>
    <property type="match status" value="1"/>
</dbReference>
<reference evidence="1 2" key="1">
    <citation type="journal article" date="2015" name="Int. J. Syst. Evol. Microbiol.">
        <title>Description of Sphingopyxis fribergensis sp. nov. - a soil bacterium with the ability to degrade styrene and phenylacetic acid.</title>
        <authorList>
            <person name="Oelschlagel M."/>
            <person name="Ruckert C."/>
            <person name="Kalinowski J."/>
            <person name="Schmidt G."/>
            <person name="Schlomann M."/>
            <person name="Tischler D."/>
        </authorList>
    </citation>
    <scope>NUCLEOTIDE SEQUENCE [LARGE SCALE GENOMIC DNA]</scope>
    <source>
        <strain evidence="1 2">Kp5.2</strain>
    </source>
</reference>
<dbReference type="KEGG" id="sphk:SKP52_05520"/>
<dbReference type="PANTHER" id="PTHR40266:SF2">
    <property type="entry name" value="TOXIN HIGB-1"/>
    <property type="match status" value="1"/>
</dbReference>